<gene>
    <name evidence="1" type="ORF">Taro_021089</name>
</gene>
<dbReference type="EMBL" id="NMUH01001065">
    <property type="protein sequence ID" value="MQL88525.1"/>
    <property type="molecule type" value="Genomic_DNA"/>
</dbReference>
<keyword evidence="2" id="KW-1185">Reference proteome</keyword>
<proteinExistence type="predicted"/>
<evidence type="ECO:0000313" key="1">
    <source>
        <dbReference type="EMBL" id="MQL88525.1"/>
    </source>
</evidence>
<evidence type="ECO:0000313" key="2">
    <source>
        <dbReference type="Proteomes" id="UP000652761"/>
    </source>
</evidence>
<comment type="caution">
    <text evidence="1">The sequence shown here is derived from an EMBL/GenBank/DDBJ whole genome shotgun (WGS) entry which is preliminary data.</text>
</comment>
<reference evidence="1" key="1">
    <citation type="submission" date="2017-07" db="EMBL/GenBank/DDBJ databases">
        <title>Taro Niue Genome Assembly and Annotation.</title>
        <authorList>
            <person name="Atibalentja N."/>
            <person name="Keating K."/>
            <person name="Fields C.J."/>
        </authorList>
    </citation>
    <scope>NUCLEOTIDE SEQUENCE</scope>
    <source>
        <strain evidence="1">Niue_2</strain>
        <tissue evidence="1">Leaf</tissue>
    </source>
</reference>
<protein>
    <submittedName>
        <fullName evidence="1">Uncharacterized protein</fullName>
    </submittedName>
</protein>
<dbReference type="Proteomes" id="UP000652761">
    <property type="component" value="Unassembled WGS sequence"/>
</dbReference>
<sequence length="145" mass="15288">MAGRVRRGRGTHIPRAISPCSNRITSNTEDAFITLLLNGTRFTLCRGGKVRCVLVAVAKADTFLSAVCPQGPTAALTAFWGFQICGQGWLWICVGVQCAGHQQGVGVQFWRSTGARGKAVMRAAAPDQAGNDGLEGGVRGKLLGM</sequence>
<name>A0A843UY22_COLES</name>
<accession>A0A843UY22</accession>
<organism evidence="1 2">
    <name type="scientific">Colocasia esculenta</name>
    <name type="common">Wild taro</name>
    <name type="synonym">Arum esculentum</name>
    <dbReference type="NCBI Taxonomy" id="4460"/>
    <lineage>
        <taxon>Eukaryota</taxon>
        <taxon>Viridiplantae</taxon>
        <taxon>Streptophyta</taxon>
        <taxon>Embryophyta</taxon>
        <taxon>Tracheophyta</taxon>
        <taxon>Spermatophyta</taxon>
        <taxon>Magnoliopsida</taxon>
        <taxon>Liliopsida</taxon>
        <taxon>Araceae</taxon>
        <taxon>Aroideae</taxon>
        <taxon>Colocasieae</taxon>
        <taxon>Colocasia</taxon>
    </lineage>
</organism>
<dbReference type="AlphaFoldDB" id="A0A843UY22"/>